<evidence type="ECO:0000313" key="5">
    <source>
        <dbReference type="Proteomes" id="UP001652432"/>
    </source>
</evidence>
<dbReference type="InterPro" id="IPR036956">
    <property type="entry name" value="Impact_N_sf"/>
</dbReference>
<dbReference type="InterPro" id="IPR015269">
    <property type="entry name" value="UPF0029_Impact_C"/>
</dbReference>
<dbReference type="InterPro" id="IPR023582">
    <property type="entry name" value="Impact"/>
</dbReference>
<reference evidence="4 5" key="1">
    <citation type="journal article" date="2021" name="ISME Commun">
        <title>Automated analysis of genomic sequences facilitates high-throughput and comprehensive description of bacteria.</title>
        <authorList>
            <person name="Hitch T.C.A."/>
        </authorList>
    </citation>
    <scope>NUCLEOTIDE SEQUENCE [LARGE SCALE GENOMIC DNA]</scope>
    <source>
        <strain evidence="4 5">Sanger_18</strain>
    </source>
</reference>
<dbReference type="InterPro" id="IPR020569">
    <property type="entry name" value="UPF0029_Impact_CS"/>
</dbReference>
<proteinExistence type="inferred from homology"/>
<protein>
    <submittedName>
        <fullName evidence="4">YigZ family protein</fullName>
    </submittedName>
</protein>
<dbReference type="InterPro" id="IPR035647">
    <property type="entry name" value="EFG_III/V"/>
</dbReference>
<name>A0ABT2T3U5_9FIRM</name>
<dbReference type="SUPFAM" id="SSF54211">
    <property type="entry name" value="Ribosomal protein S5 domain 2-like"/>
    <property type="match status" value="1"/>
</dbReference>
<dbReference type="InterPro" id="IPR020568">
    <property type="entry name" value="Ribosomal_Su5_D2-typ_SF"/>
</dbReference>
<dbReference type="PANTHER" id="PTHR16301">
    <property type="entry name" value="IMPACT-RELATED"/>
    <property type="match status" value="1"/>
</dbReference>
<dbReference type="Pfam" id="PF09186">
    <property type="entry name" value="DUF1949"/>
    <property type="match status" value="1"/>
</dbReference>
<dbReference type="PANTHER" id="PTHR16301:SF20">
    <property type="entry name" value="IMPACT FAMILY MEMBER YIGZ"/>
    <property type="match status" value="1"/>
</dbReference>
<evidence type="ECO:0000313" key="4">
    <source>
        <dbReference type="EMBL" id="MCU6744934.1"/>
    </source>
</evidence>
<evidence type="ECO:0000256" key="1">
    <source>
        <dbReference type="ARBA" id="ARBA00007665"/>
    </source>
</evidence>
<evidence type="ECO:0000259" key="3">
    <source>
        <dbReference type="Pfam" id="PF09186"/>
    </source>
</evidence>
<dbReference type="InterPro" id="IPR001498">
    <property type="entry name" value="Impact_N"/>
</dbReference>
<dbReference type="Gene3D" id="3.30.230.30">
    <property type="entry name" value="Impact, N-terminal domain"/>
    <property type="match status" value="1"/>
</dbReference>
<dbReference type="RefSeq" id="WP_262575050.1">
    <property type="nucleotide sequence ID" value="NZ_JAOQKJ010000008.1"/>
</dbReference>
<evidence type="ECO:0000259" key="2">
    <source>
        <dbReference type="Pfam" id="PF01205"/>
    </source>
</evidence>
<dbReference type="EMBL" id="JAOQKJ010000008">
    <property type="protein sequence ID" value="MCU6744934.1"/>
    <property type="molecule type" value="Genomic_DNA"/>
</dbReference>
<dbReference type="SUPFAM" id="SSF54980">
    <property type="entry name" value="EF-G C-terminal domain-like"/>
    <property type="match status" value="1"/>
</dbReference>
<dbReference type="Gene3D" id="3.30.70.240">
    <property type="match status" value="1"/>
</dbReference>
<feature type="domain" description="UPF0029" evidence="3">
    <location>
        <begin position="148"/>
        <end position="200"/>
    </location>
</feature>
<dbReference type="Proteomes" id="UP001652432">
    <property type="component" value="Unassembled WGS sequence"/>
</dbReference>
<sequence length="215" mass="23973">MEEKKEQFSPYRILVERGSGEIIEKKSRFIANTMPVSSEEEAAAFIESMRKKYYDAKHNCPAYIIGRNQELTRCSDDKEPAGTAGRPILEVLLKENLTGAAIVVTRYFGGVLLGTGGLVRAYTEAAKAGLAASKTAWMRYGVMLSIKTNYTDLGRIQFLLAGKGLEAECIYTENVEIQVRVPAEEKDFLLKELTEGTAGRASFQILEEGYYRDFT</sequence>
<organism evidence="4 5">
    <name type="scientific">Suilimivivens aceti</name>
    <dbReference type="NCBI Taxonomy" id="2981774"/>
    <lineage>
        <taxon>Bacteria</taxon>
        <taxon>Bacillati</taxon>
        <taxon>Bacillota</taxon>
        <taxon>Clostridia</taxon>
        <taxon>Lachnospirales</taxon>
        <taxon>Lachnospiraceae</taxon>
        <taxon>Suilimivivens</taxon>
    </lineage>
</organism>
<comment type="caution">
    <text evidence="4">The sequence shown here is derived from an EMBL/GenBank/DDBJ whole genome shotgun (WGS) entry which is preliminary data.</text>
</comment>
<dbReference type="Pfam" id="PF01205">
    <property type="entry name" value="Impact_N"/>
    <property type="match status" value="1"/>
</dbReference>
<gene>
    <name evidence="4" type="ORF">OCV77_10560</name>
</gene>
<feature type="domain" description="Impact N-terminal" evidence="2">
    <location>
        <begin position="25"/>
        <end position="128"/>
    </location>
</feature>
<dbReference type="PROSITE" id="PS00910">
    <property type="entry name" value="UPF0029"/>
    <property type="match status" value="1"/>
</dbReference>
<keyword evidence="5" id="KW-1185">Reference proteome</keyword>
<comment type="similarity">
    <text evidence="1">Belongs to the IMPACT family.</text>
</comment>
<accession>A0ABT2T3U5</accession>